<reference evidence="1 2" key="1">
    <citation type="submission" date="2015-12" db="EMBL/GenBank/DDBJ databases">
        <title>Dictyostelia acquired genes for synthesis and detection of signals that induce cell-type specialization by lateral gene transfer from prokaryotes.</title>
        <authorList>
            <person name="Gloeckner G."/>
            <person name="Schaap P."/>
        </authorList>
    </citation>
    <scope>NUCLEOTIDE SEQUENCE [LARGE SCALE GENOMIC DNA]</scope>
    <source>
        <strain evidence="1 2">TK</strain>
    </source>
</reference>
<sequence>MNSRNIINAISKYNQIRCITNVNYTSNRHLQKKGKDGKLFTKPPKNWDESMASFSESCVKADRSPLDINDLKSLGSQGSIERKYLVNLK</sequence>
<comment type="caution">
    <text evidence="1">The sequence shown here is derived from an EMBL/GenBank/DDBJ whole genome shotgun (WGS) entry which is preliminary data.</text>
</comment>
<dbReference type="FunCoup" id="A0A152AA43">
    <property type="interactions" value="738"/>
</dbReference>
<proteinExistence type="predicted"/>
<keyword evidence="2" id="KW-1185">Reference proteome</keyword>
<dbReference type="Proteomes" id="UP000076078">
    <property type="component" value="Unassembled WGS sequence"/>
</dbReference>
<evidence type="ECO:0000313" key="1">
    <source>
        <dbReference type="EMBL" id="KYR03089.1"/>
    </source>
</evidence>
<name>A0A152AA43_TIELA</name>
<dbReference type="InParanoid" id="A0A152AA43"/>
<protein>
    <submittedName>
        <fullName evidence="1">Uncharacterized protein</fullName>
    </submittedName>
</protein>
<dbReference type="EMBL" id="LODT01000001">
    <property type="protein sequence ID" value="KYR03089.1"/>
    <property type="molecule type" value="Genomic_DNA"/>
</dbReference>
<accession>A0A152AA43</accession>
<evidence type="ECO:0000313" key="2">
    <source>
        <dbReference type="Proteomes" id="UP000076078"/>
    </source>
</evidence>
<organism evidence="1 2">
    <name type="scientific">Tieghemostelium lacteum</name>
    <name type="common">Slime mold</name>
    <name type="synonym">Dictyostelium lacteum</name>
    <dbReference type="NCBI Taxonomy" id="361077"/>
    <lineage>
        <taxon>Eukaryota</taxon>
        <taxon>Amoebozoa</taxon>
        <taxon>Evosea</taxon>
        <taxon>Eumycetozoa</taxon>
        <taxon>Dictyostelia</taxon>
        <taxon>Dictyosteliales</taxon>
        <taxon>Raperosteliaceae</taxon>
        <taxon>Tieghemostelium</taxon>
    </lineage>
</organism>
<dbReference type="AlphaFoldDB" id="A0A152AA43"/>
<gene>
    <name evidence="1" type="ORF">DLAC_00581</name>
</gene>
<dbReference type="OrthoDB" id="16752at2759"/>